<evidence type="ECO:0000313" key="1">
    <source>
        <dbReference type="EMBL" id="CAN77744.1"/>
    </source>
</evidence>
<gene>
    <name evidence="1" type="ORF">VITISV_021469</name>
</gene>
<sequence>MMALNTEIENDGGSERRNWRCGFERRNWRCGFERRNENAALNAKRKMNNGSECQMKKVMTLISK</sequence>
<dbReference type="EMBL" id="AM487025">
    <property type="protein sequence ID" value="CAN77744.1"/>
    <property type="molecule type" value="Genomic_DNA"/>
</dbReference>
<dbReference type="AlphaFoldDB" id="A5C9J6"/>
<protein>
    <submittedName>
        <fullName evidence="1">Uncharacterized protein</fullName>
    </submittedName>
</protein>
<reference evidence="1" key="1">
    <citation type="journal article" date="2007" name="PLoS ONE">
        <title>The first genome sequence of an elite grapevine cultivar (Pinot noir Vitis vinifera L.): coping with a highly heterozygous genome.</title>
        <authorList>
            <person name="Velasco R."/>
            <person name="Zharkikh A."/>
            <person name="Troggio M."/>
            <person name="Cartwright D.A."/>
            <person name="Cestaro A."/>
            <person name="Pruss D."/>
            <person name="Pindo M."/>
            <person name="FitzGerald L.M."/>
            <person name="Vezzulli S."/>
            <person name="Reid J."/>
            <person name="Malacarne G."/>
            <person name="Iliev D."/>
            <person name="Coppola G."/>
            <person name="Wardell B."/>
            <person name="Micheletti D."/>
            <person name="Macalma T."/>
            <person name="Facci M."/>
            <person name="Mitchell J.T."/>
            <person name="Perazzolli M."/>
            <person name="Eldredge G."/>
            <person name="Gatto P."/>
            <person name="Oyzerski R."/>
            <person name="Moretto M."/>
            <person name="Gutin N."/>
            <person name="Stefanini M."/>
            <person name="Chen Y."/>
            <person name="Segala C."/>
            <person name="Davenport C."/>
            <person name="Dematte L."/>
            <person name="Mraz A."/>
            <person name="Battilana J."/>
            <person name="Stormo K."/>
            <person name="Costa F."/>
            <person name="Tao Q."/>
            <person name="Si-Ammour A."/>
            <person name="Harkins T."/>
            <person name="Lackey A."/>
            <person name="Perbost C."/>
            <person name="Taillon B."/>
            <person name="Stella A."/>
            <person name="Solovyev V."/>
            <person name="Fawcett J.A."/>
            <person name="Sterck L."/>
            <person name="Vandepoele K."/>
            <person name="Grando S.M."/>
            <person name="Toppo S."/>
            <person name="Moser C."/>
            <person name="Lanchbury J."/>
            <person name="Bogden R."/>
            <person name="Skolnick M."/>
            <person name="Sgaramella V."/>
            <person name="Bhatnagar S.K."/>
            <person name="Fontana P."/>
            <person name="Gutin A."/>
            <person name="Van de Peer Y."/>
            <person name="Salamini F."/>
            <person name="Viola R."/>
        </authorList>
    </citation>
    <scope>NUCLEOTIDE SEQUENCE</scope>
</reference>
<name>A5C9J6_VITVI</name>
<proteinExistence type="predicted"/>
<accession>A5C9J6</accession>
<organism evidence="1">
    <name type="scientific">Vitis vinifera</name>
    <name type="common">Grape</name>
    <dbReference type="NCBI Taxonomy" id="29760"/>
    <lineage>
        <taxon>Eukaryota</taxon>
        <taxon>Viridiplantae</taxon>
        <taxon>Streptophyta</taxon>
        <taxon>Embryophyta</taxon>
        <taxon>Tracheophyta</taxon>
        <taxon>Spermatophyta</taxon>
        <taxon>Magnoliopsida</taxon>
        <taxon>eudicotyledons</taxon>
        <taxon>Gunneridae</taxon>
        <taxon>Pentapetalae</taxon>
        <taxon>rosids</taxon>
        <taxon>Vitales</taxon>
        <taxon>Vitaceae</taxon>
        <taxon>Viteae</taxon>
        <taxon>Vitis</taxon>
    </lineage>
</organism>